<evidence type="ECO:0000313" key="4">
    <source>
        <dbReference type="Proteomes" id="UP001519289"/>
    </source>
</evidence>
<proteinExistence type="predicted"/>
<dbReference type="InterPro" id="IPR006121">
    <property type="entry name" value="HMA_dom"/>
</dbReference>
<dbReference type="CDD" id="cd00371">
    <property type="entry name" value="HMA"/>
    <property type="match status" value="1"/>
</dbReference>
<name>A0ABS4JUQ8_9FIRM</name>
<sequence>MARFLLGLLLIPVGAAAGLWHASQVTPAQPEGAAHAAPGSPAVRPEPALGHTAPDPATLWEIERQLMNSNVEGLVGLAVDLRNRRVEVTVTSVEARARVEEAIARAGIPSWWVEIGPSSGLLSEEAPLEGCELADPPRPAPGRVWLEVEPGSAAPGQEIALTVAGGVRGEVMRGVDAYLECWDGDDWSPRFILITEYGGIAPHSYLYGPHVIVDLGLIGPGPEPHVLPEQLQPGWYRIRKEVGREQLIGYLQVR</sequence>
<feature type="chain" id="PRO_5046621691" evidence="2">
    <location>
        <begin position="18"/>
        <end position="254"/>
    </location>
</feature>
<evidence type="ECO:0000313" key="3">
    <source>
        <dbReference type="EMBL" id="MBP2019254.1"/>
    </source>
</evidence>
<feature type="region of interest" description="Disordered" evidence="1">
    <location>
        <begin position="30"/>
        <end position="54"/>
    </location>
</feature>
<keyword evidence="2" id="KW-0732">Signal</keyword>
<feature type="signal peptide" evidence="2">
    <location>
        <begin position="1"/>
        <end position="17"/>
    </location>
</feature>
<dbReference type="Proteomes" id="UP001519289">
    <property type="component" value="Unassembled WGS sequence"/>
</dbReference>
<protein>
    <submittedName>
        <fullName evidence="3">Uncharacterized protein</fullName>
    </submittedName>
</protein>
<dbReference type="EMBL" id="JAGGLG010000025">
    <property type="protein sequence ID" value="MBP2019254.1"/>
    <property type="molecule type" value="Genomic_DNA"/>
</dbReference>
<accession>A0ABS4JUQ8</accession>
<dbReference type="RefSeq" id="WP_209467372.1">
    <property type="nucleotide sequence ID" value="NZ_JAGGLG010000025.1"/>
</dbReference>
<gene>
    <name evidence="3" type="ORF">J2Z79_002681</name>
</gene>
<keyword evidence="4" id="KW-1185">Reference proteome</keyword>
<organism evidence="3 4">
    <name type="scientific">Symbiobacterium terraclitae</name>
    <dbReference type="NCBI Taxonomy" id="557451"/>
    <lineage>
        <taxon>Bacteria</taxon>
        <taxon>Bacillati</taxon>
        <taxon>Bacillota</taxon>
        <taxon>Clostridia</taxon>
        <taxon>Eubacteriales</taxon>
        <taxon>Symbiobacteriaceae</taxon>
        <taxon>Symbiobacterium</taxon>
    </lineage>
</organism>
<comment type="caution">
    <text evidence="3">The sequence shown here is derived from an EMBL/GenBank/DDBJ whole genome shotgun (WGS) entry which is preliminary data.</text>
</comment>
<reference evidence="3 4" key="1">
    <citation type="submission" date="2021-03" db="EMBL/GenBank/DDBJ databases">
        <title>Genomic Encyclopedia of Type Strains, Phase IV (KMG-IV): sequencing the most valuable type-strain genomes for metagenomic binning, comparative biology and taxonomic classification.</title>
        <authorList>
            <person name="Goeker M."/>
        </authorList>
    </citation>
    <scope>NUCLEOTIDE SEQUENCE [LARGE SCALE GENOMIC DNA]</scope>
    <source>
        <strain evidence="3 4">DSM 27138</strain>
    </source>
</reference>
<evidence type="ECO:0000256" key="1">
    <source>
        <dbReference type="SAM" id="MobiDB-lite"/>
    </source>
</evidence>
<evidence type="ECO:0000256" key="2">
    <source>
        <dbReference type="SAM" id="SignalP"/>
    </source>
</evidence>